<evidence type="ECO:0000256" key="3">
    <source>
        <dbReference type="ARBA" id="ARBA00023163"/>
    </source>
</evidence>
<dbReference type="Pfam" id="PF01037">
    <property type="entry name" value="AsnC_trans_reg"/>
    <property type="match status" value="1"/>
</dbReference>
<organism evidence="5 6">
    <name type="scientific">Wenzhouxiangella marina</name>
    <dbReference type="NCBI Taxonomy" id="1579979"/>
    <lineage>
        <taxon>Bacteria</taxon>
        <taxon>Pseudomonadati</taxon>
        <taxon>Pseudomonadota</taxon>
        <taxon>Gammaproteobacteria</taxon>
        <taxon>Chromatiales</taxon>
        <taxon>Wenzhouxiangellaceae</taxon>
        <taxon>Wenzhouxiangella</taxon>
    </lineage>
</organism>
<proteinExistence type="predicted"/>
<dbReference type="PROSITE" id="PS50956">
    <property type="entry name" value="HTH_ASNC_2"/>
    <property type="match status" value="1"/>
</dbReference>
<keyword evidence="3" id="KW-0804">Transcription</keyword>
<dbReference type="InterPro" id="IPR000485">
    <property type="entry name" value="AsnC-type_HTH_dom"/>
</dbReference>
<dbReference type="PRINTS" id="PR00033">
    <property type="entry name" value="HTHASNC"/>
</dbReference>
<dbReference type="Gene3D" id="1.10.10.10">
    <property type="entry name" value="Winged helix-like DNA-binding domain superfamily/Winged helix DNA-binding domain"/>
    <property type="match status" value="1"/>
</dbReference>
<keyword evidence="1" id="KW-0805">Transcription regulation</keyword>
<dbReference type="AlphaFoldDB" id="A0A0K0XVP6"/>
<dbReference type="InterPro" id="IPR011008">
    <property type="entry name" value="Dimeric_a/b-barrel"/>
</dbReference>
<protein>
    <submittedName>
        <fullName evidence="5">AsnC family transcriptional regulator</fullName>
    </submittedName>
</protein>
<dbReference type="PANTHER" id="PTHR30154:SF54">
    <property type="entry name" value="POSSIBLE TRANSCRIPTIONAL REGULATORY PROTEIN (PROBABLY LRP_ASNC-FAMILY)"/>
    <property type="match status" value="1"/>
</dbReference>
<dbReference type="STRING" id="1579979.WM2015_1407"/>
<sequence length="163" mass="18435">MQGKAPLDSTDIRILRCLRKNARISNKDLARQVGLAPSSCLERVRRLRLARVLTGYHADVDPNVLGIGLQAMVAVRLSRHVRSDVDAFEAHLARLPEVVTLFHVAGANDYLVHVAVRDSSHLRDLALTAFTERPEVDHIETQLIFHHQRNHELPVYLDLDDDE</sequence>
<dbReference type="GO" id="GO:0043200">
    <property type="term" value="P:response to amino acid"/>
    <property type="evidence" value="ECO:0007669"/>
    <property type="project" value="TreeGrafter"/>
</dbReference>
<dbReference type="GO" id="GO:0005829">
    <property type="term" value="C:cytosol"/>
    <property type="evidence" value="ECO:0007669"/>
    <property type="project" value="TreeGrafter"/>
</dbReference>
<name>A0A0K0XVP6_9GAMM</name>
<keyword evidence="2" id="KW-0238">DNA-binding</keyword>
<dbReference type="InterPro" id="IPR036390">
    <property type="entry name" value="WH_DNA-bd_sf"/>
</dbReference>
<dbReference type="EMBL" id="CP012154">
    <property type="protein sequence ID" value="AKS41779.1"/>
    <property type="molecule type" value="Genomic_DNA"/>
</dbReference>
<accession>A0A0K0XVP6</accession>
<dbReference type="SUPFAM" id="SSF54909">
    <property type="entry name" value="Dimeric alpha+beta barrel"/>
    <property type="match status" value="1"/>
</dbReference>
<dbReference type="SUPFAM" id="SSF46785">
    <property type="entry name" value="Winged helix' DNA-binding domain"/>
    <property type="match status" value="1"/>
</dbReference>
<dbReference type="InterPro" id="IPR019887">
    <property type="entry name" value="Tscrpt_reg_AsnC/Lrp_C"/>
</dbReference>
<evidence type="ECO:0000313" key="5">
    <source>
        <dbReference type="EMBL" id="AKS41779.1"/>
    </source>
</evidence>
<keyword evidence="6" id="KW-1185">Reference proteome</keyword>
<dbReference type="Gene3D" id="3.30.70.920">
    <property type="match status" value="1"/>
</dbReference>
<evidence type="ECO:0000313" key="6">
    <source>
        <dbReference type="Proteomes" id="UP000066624"/>
    </source>
</evidence>
<dbReference type="SMART" id="SM00344">
    <property type="entry name" value="HTH_ASNC"/>
    <property type="match status" value="1"/>
</dbReference>
<dbReference type="InterPro" id="IPR036388">
    <property type="entry name" value="WH-like_DNA-bd_sf"/>
</dbReference>
<evidence type="ECO:0000256" key="2">
    <source>
        <dbReference type="ARBA" id="ARBA00023125"/>
    </source>
</evidence>
<gene>
    <name evidence="5" type="ORF">WM2015_1407</name>
</gene>
<dbReference type="InterPro" id="IPR019888">
    <property type="entry name" value="Tscrpt_reg_AsnC-like"/>
</dbReference>
<dbReference type="OrthoDB" id="166264at2"/>
<dbReference type="PATRIC" id="fig|1579979.3.peg.1443"/>
<evidence type="ECO:0000259" key="4">
    <source>
        <dbReference type="PROSITE" id="PS50956"/>
    </source>
</evidence>
<reference evidence="5 6" key="1">
    <citation type="submission" date="2015-07" db="EMBL/GenBank/DDBJ databases">
        <authorList>
            <person name="Noorani M."/>
        </authorList>
    </citation>
    <scope>NUCLEOTIDE SEQUENCE [LARGE SCALE GENOMIC DNA]</scope>
    <source>
        <strain evidence="5 6">KCTC 42284</strain>
    </source>
</reference>
<evidence type="ECO:0000256" key="1">
    <source>
        <dbReference type="ARBA" id="ARBA00023015"/>
    </source>
</evidence>
<dbReference type="PANTHER" id="PTHR30154">
    <property type="entry name" value="LEUCINE-RESPONSIVE REGULATORY PROTEIN"/>
    <property type="match status" value="1"/>
</dbReference>
<dbReference type="Pfam" id="PF13404">
    <property type="entry name" value="HTH_AsnC-type"/>
    <property type="match status" value="1"/>
</dbReference>
<feature type="domain" description="HTH asnC-type" evidence="4">
    <location>
        <begin position="7"/>
        <end position="68"/>
    </location>
</feature>
<dbReference type="KEGG" id="wma:WM2015_1407"/>
<dbReference type="GO" id="GO:0043565">
    <property type="term" value="F:sequence-specific DNA binding"/>
    <property type="evidence" value="ECO:0007669"/>
    <property type="project" value="InterPro"/>
</dbReference>
<dbReference type="RefSeq" id="WP_049725394.1">
    <property type="nucleotide sequence ID" value="NZ_CP012154.1"/>
</dbReference>
<dbReference type="Proteomes" id="UP000066624">
    <property type="component" value="Chromosome"/>
</dbReference>